<reference evidence="1" key="2">
    <citation type="journal article" date="2024" name="Plant">
        <title>Genomic evolution and insights into agronomic trait innovations of Sesamum species.</title>
        <authorList>
            <person name="Miao H."/>
            <person name="Wang L."/>
            <person name="Qu L."/>
            <person name="Liu H."/>
            <person name="Sun Y."/>
            <person name="Le M."/>
            <person name="Wang Q."/>
            <person name="Wei S."/>
            <person name="Zheng Y."/>
            <person name="Lin W."/>
            <person name="Duan Y."/>
            <person name="Cao H."/>
            <person name="Xiong S."/>
            <person name="Wang X."/>
            <person name="Wei L."/>
            <person name="Li C."/>
            <person name="Ma Q."/>
            <person name="Ju M."/>
            <person name="Zhao R."/>
            <person name="Li G."/>
            <person name="Mu C."/>
            <person name="Tian Q."/>
            <person name="Mei H."/>
            <person name="Zhang T."/>
            <person name="Gao T."/>
            <person name="Zhang H."/>
        </authorList>
    </citation>
    <scope>NUCLEOTIDE SEQUENCE</scope>
    <source>
        <strain evidence="1">3651</strain>
    </source>
</reference>
<evidence type="ECO:0000313" key="1">
    <source>
        <dbReference type="EMBL" id="KAK4437208.1"/>
    </source>
</evidence>
<evidence type="ECO:0008006" key="3">
    <source>
        <dbReference type="Google" id="ProtNLM"/>
    </source>
</evidence>
<dbReference type="Proteomes" id="UP001293254">
    <property type="component" value="Unassembled WGS sequence"/>
</dbReference>
<name>A0AAE2CWN2_9LAMI</name>
<reference evidence="1" key="1">
    <citation type="submission" date="2020-06" db="EMBL/GenBank/DDBJ databases">
        <authorList>
            <person name="Li T."/>
            <person name="Hu X."/>
            <person name="Zhang T."/>
            <person name="Song X."/>
            <person name="Zhang H."/>
            <person name="Dai N."/>
            <person name="Sheng W."/>
            <person name="Hou X."/>
            <person name="Wei L."/>
        </authorList>
    </citation>
    <scope>NUCLEOTIDE SEQUENCE</scope>
    <source>
        <strain evidence="1">3651</strain>
        <tissue evidence="1">Leaf</tissue>
    </source>
</reference>
<evidence type="ECO:0000313" key="2">
    <source>
        <dbReference type="Proteomes" id="UP001293254"/>
    </source>
</evidence>
<dbReference type="AlphaFoldDB" id="A0AAE2CWN2"/>
<proteinExistence type="predicted"/>
<protein>
    <recommendedName>
        <fullName evidence="3">F-box associated domain-containing protein</fullName>
    </recommendedName>
</protein>
<accession>A0AAE2CWN2</accession>
<dbReference type="EMBL" id="JACGWO010000001">
    <property type="protein sequence ID" value="KAK4437208.1"/>
    <property type="molecule type" value="Genomic_DNA"/>
</dbReference>
<keyword evidence="2" id="KW-1185">Reference proteome</keyword>
<gene>
    <name evidence="1" type="ORF">Salat_0054700</name>
</gene>
<organism evidence="1 2">
    <name type="scientific">Sesamum alatum</name>
    <dbReference type="NCBI Taxonomy" id="300844"/>
    <lineage>
        <taxon>Eukaryota</taxon>
        <taxon>Viridiplantae</taxon>
        <taxon>Streptophyta</taxon>
        <taxon>Embryophyta</taxon>
        <taxon>Tracheophyta</taxon>
        <taxon>Spermatophyta</taxon>
        <taxon>Magnoliopsida</taxon>
        <taxon>eudicotyledons</taxon>
        <taxon>Gunneridae</taxon>
        <taxon>Pentapetalae</taxon>
        <taxon>asterids</taxon>
        <taxon>lamiids</taxon>
        <taxon>Lamiales</taxon>
        <taxon>Pedaliaceae</taxon>
        <taxon>Sesamum</taxon>
    </lineage>
</organism>
<comment type="caution">
    <text evidence="1">The sequence shown here is derived from an EMBL/GenBank/DDBJ whole genome shotgun (WGS) entry which is preliminary data.</text>
</comment>
<sequence>MWKKCKVRVQVYSVDSDRWDKINVNFQFIPSGFANAILNQNPYWLASLDVDNEDVKDLPWLDVFELVFKIIPLASLNLEKEAKVQFVDSRGALVVVAHDINENLLKIIDFWVFDIVEQS</sequence>